<gene>
    <name evidence="1" type="ORF">S12H4_37113</name>
</gene>
<accession>X1U9W0</accession>
<organism evidence="1">
    <name type="scientific">marine sediment metagenome</name>
    <dbReference type="NCBI Taxonomy" id="412755"/>
    <lineage>
        <taxon>unclassified sequences</taxon>
        <taxon>metagenomes</taxon>
        <taxon>ecological metagenomes</taxon>
    </lineage>
</organism>
<dbReference type="AlphaFoldDB" id="X1U9W0"/>
<feature type="non-terminal residue" evidence="1">
    <location>
        <position position="1"/>
    </location>
</feature>
<proteinExistence type="predicted"/>
<evidence type="ECO:0000313" key="1">
    <source>
        <dbReference type="EMBL" id="GAI96640.1"/>
    </source>
</evidence>
<reference evidence="1" key="1">
    <citation type="journal article" date="2014" name="Front. Microbiol.">
        <title>High frequency of phylogenetically diverse reductive dehalogenase-homologous genes in deep subseafloor sedimentary metagenomes.</title>
        <authorList>
            <person name="Kawai M."/>
            <person name="Futagami T."/>
            <person name="Toyoda A."/>
            <person name="Takaki Y."/>
            <person name="Nishi S."/>
            <person name="Hori S."/>
            <person name="Arai W."/>
            <person name="Tsubouchi T."/>
            <person name="Morono Y."/>
            <person name="Uchiyama I."/>
            <person name="Ito T."/>
            <person name="Fujiyama A."/>
            <person name="Inagaki F."/>
            <person name="Takami H."/>
        </authorList>
    </citation>
    <scope>NUCLEOTIDE SEQUENCE</scope>
    <source>
        <strain evidence="1">Expedition CK06-06</strain>
    </source>
</reference>
<protein>
    <submittedName>
        <fullName evidence="1">Uncharacterized protein</fullName>
    </submittedName>
</protein>
<comment type="caution">
    <text evidence="1">The sequence shown here is derived from an EMBL/GenBank/DDBJ whole genome shotgun (WGS) entry which is preliminary data.</text>
</comment>
<name>X1U9W0_9ZZZZ</name>
<dbReference type="EMBL" id="BARW01022193">
    <property type="protein sequence ID" value="GAI96640.1"/>
    <property type="molecule type" value="Genomic_DNA"/>
</dbReference>
<sequence length="210" mass="23324">KDWNGKKICSAKSAGGVIVVAHPFDNLISKNCVPWPPPEIVQKLYRSRQIRAFQGVQSSICTSGLGYYCDLQSLHSEDAITWSVFGTVAYSSLSERENWVSQFLKLLNIPDAVSTNAAIFLWRRIPHPDTLVLGGPEIDFGIITDNTLILGEAKWQSGIGSAQGKNKNKDQIQLRGEFLEEYGKKIFPSQKVQIVVGIGLFKNAFNKRTP</sequence>